<dbReference type="SUPFAM" id="SSF51182">
    <property type="entry name" value="RmlC-like cupins"/>
    <property type="match status" value="1"/>
</dbReference>
<keyword evidence="6" id="KW-1185">Reference proteome</keyword>
<reference evidence="5 6" key="1">
    <citation type="submission" date="2011-07" db="EMBL/GenBank/DDBJ databases">
        <title>The complete genome of chromosome of Emticicia oligotrophica DSM 17448.</title>
        <authorList>
            <consortium name="US DOE Joint Genome Institute (JGI-PGF)"/>
            <person name="Lucas S."/>
            <person name="Han J."/>
            <person name="Lapidus A."/>
            <person name="Bruce D."/>
            <person name="Goodwin L."/>
            <person name="Pitluck S."/>
            <person name="Peters L."/>
            <person name="Kyrpides N."/>
            <person name="Mavromatis K."/>
            <person name="Ivanova N."/>
            <person name="Ovchinnikova G."/>
            <person name="Teshima H."/>
            <person name="Detter J.C."/>
            <person name="Tapia R."/>
            <person name="Han C."/>
            <person name="Land M."/>
            <person name="Hauser L."/>
            <person name="Markowitz V."/>
            <person name="Cheng J.-F."/>
            <person name="Hugenholtz P."/>
            <person name="Woyke T."/>
            <person name="Wu D."/>
            <person name="Tindall B."/>
            <person name="Pomrenke H."/>
            <person name="Brambilla E."/>
            <person name="Klenk H.-P."/>
            <person name="Eisen J.A."/>
        </authorList>
    </citation>
    <scope>NUCLEOTIDE SEQUENCE [LARGE SCALE GENOMIC DNA]</scope>
    <source>
        <strain evidence="5 6">DSM 17448</strain>
    </source>
</reference>
<evidence type="ECO:0000313" key="5">
    <source>
        <dbReference type="EMBL" id="AFK02728.1"/>
    </source>
</evidence>
<dbReference type="SUPFAM" id="SSF46689">
    <property type="entry name" value="Homeodomain-like"/>
    <property type="match status" value="1"/>
</dbReference>
<dbReference type="InterPro" id="IPR014710">
    <property type="entry name" value="RmlC-like_jellyroll"/>
</dbReference>
<keyword evidence="1" id="KW-0805">Transcription regulation</keyword>
<dbReference type="Proteomes" id="UP000002875">
    <property type="component" value="Chromosome"/>
</dbReference>
<feature type="domain" description="HTH araC/xylS-type" evidence="4">
    <location>
        <begin position="192"/>
        <end position="290"/>
    </location>
</feature>
<evidence type="ECO:0000313" key="6">
    <source>
        <dbReference type="Proteomes" id="UP000002875"/>
    </source>
</evidence>
<organism evidence="5 6">
    <name type="scientific">Emticicia oligotrophica (strain DSM 17448 / CIP 109782 / MTCC 6937 / GPTSA100-15)</name>
    <dbReference type="NCBI Taxonomy" id="929562"/>
    <lineage>
        <taxon>Bacteria</taxon>
        <taxon>Pseudomonadati</taxon>
        <taxon>Bacteroidota</taxon>
        <taxon>Cytophagia</taxon>
        <taxon>Cytophagales</taxon>
        <taxon>Leadbetterellaceae</taxon>
        <taxon>Emticicia</taxon>
    </lineage>
</organism>
<proteinExistence type="predicted"/>
<dbReference type="PRINTS" id="PR00032">
    <property type="entry name" value="HTHARAC"/>
</dbReference>
<name>A0ABM5MZX0_EMTOG</name>
<dbReference type="PANTHER" id="PTHR43280">
    <property type="entry name" value="ARAC-FAMILY TRANSCRIPTIONAL REGULATOR"/>
    <property type="match status" value="1"/>
</dbReference>
<dbReference type="CDD" id="cd06999">
    <property type="entry name" value="cupin_HpaA-like_N"/>
    <property type="match status" value="1"/>
</dbReference>
<evidence type="ECO:0000259" key="4">
    <source>
        <dbReference type="PROSITE" id="PS01124"/>
    </source>
</evidence>
<dbReference type="Gene3D" id="1.10.10.60">
    <property type="entry name" value="Homeodomain-like"/>
    <property type="match status" value="1"/>
</dbReference>
<dbReference type="Pfam" id="PF02311">
    <property type="entry name" value="AraC_binding"/>
    <property type="match status" value="1"/>
</dbReference>
<dbReference type="Gene3D" id="2.60.120.10">
    <property type="entry name" value="Jelly Rolls"/>
    <property type="match status" value="1"/>
</dbReference>
<dbReference type="InterPro" id="IPR011051">
    <property type="entry name" value="RmlC_Cupin_sf"/>
</dbReference>
<dbReference type="InterPro" id="IPR003313">
    <property type="entry name" value="AraC-bd"/>
</dbReference>
<dbReference type="RefSeq" id="WP_015028428.1">
    <property type="nucleotide sequence ID" value="NC_018748.1"/>
</dbReference>
<dbReference type="PANTHER" id="PTHR43280:SF32">
    <property type="entry name" value="TRANSCRIPTIONAL REGULATORY PROTEIN"/>
    <property type="match status" value="1"/>
</dbReference>
<sequence length="290" mass="33816">MKKGLVQFGGLYGDTQSVVFPNFLHHEMLETRSKIYDWEIKEHLHTELFQVFFIDEGNGILISGENELKIEGPSIILIPANTVHGFVFQPKVIGEVITFSESFLENIFKNSPKILMETMQLKILNFGKENSTFDPIIQYRKQILNELIDENPEKRNVIQLLFQLLFIQIYRFSILEKQEISVSDNRMLNYFKAFQKNIKQTITETKSVEAYAKELNITAVHLNRICQAIVKKSALQIIHEYLIAEAKKYLLNTHYSISEVSYFLNFKDPAYFTRLFKKQTGVSPSEFKKI</sequence>
<dbReference type="Pfam" id="PF12833">
    <property type="entry name" value="HTH_18"/>
    <property type="match status" value="1"/>
</dbReference>
<dbReference type="InterPro" id="IPR047264">
    <property type="entry name" value="Cupin_HpaA-like_N"/>
</dbReference>
<dbReference type="EMBL" id="CP002961">
    <property type="protein sequence ID" value="AFK02728.1"/>
    <property type="molecule type" value="Genomic_DNA"/>
</dbReference>
<keyword evidence="2" id="KW-0238">DNA-binding</keyword>
<gene>
    <name evidence="5" type="ordered locus">Emtol_1582</name>
</gene>
<evidence type="ECO:0000256" key="3">
    <source>
        <dbReference type="ARBA" id="ARBA00023163"/>
    </source>
</evidence>
<dbReference type="InterPro" id="IPR018060">
    <property type="entry name" value="HTH_AraC"/>
</dbReference>
<dbReference type="InterPro" id="IPR009057">
    <property type="entry name" value="Homeodomain-like_sf"/>
</dbReference>
<dbReference type="InterPro" id="IPR020449">
    <property type="entry name" value="Tscrpt_reg_AraC-type_HTH"/>
</dbReference>
<dbReference type="PROSITE" id="PS01124">
    <property type="entry name" value="HTH_ARAC_FAMILY_2"/>
    <property type="match status" value="1"/>
</dbReference>
<evidence type="ECO:0000256" key="1">
    <source>
        <dbReference type="ARBA" id="ARBA00023015"/>
    </source>
</evidence>
<dbReference type="SMART" id="SM00342">
    <property type="entry name" value="HTH_ARAC"/>
    <property type="match status" value="1"/>
</dbReference>
<protein>
    <submittedName>
        <fullName evidence="5">Transcriptional regulator, AraC family</fullName>
    </submittedName>
</protein>
<evidence type="ECO:0000256" key="2">
    <source>
        <dbReference type="ARBA" id="ARBA00023125"/>
    </source>
</evidence>
<keyword evidence="3" id="KW-0804">Transcription</keyword>
<accession>A0ABM5MZX0</accession>